<dbReference type="EMBL" id="AMQM01002169">
    <property type="status" value="NOT_ANNOTATED_CDS"/>
    <property type="molecule type" value="Genomic_DNA"/>
</dbReference>
<reference evidence="2 4" key="2">
    <citation type="journal article" date="2013" name="Nature">
        <title>Insights into bilaterian evolution from three spiralian genomes.</title>
        <authorList>
            <person name="Simakov O."/>
            <person name="Marletaz F."/>
            <person name="Cho S.J."/>
            <person name="Edsinger-Gonzales E."/>
            <person name="Havlak P."/>
            <person name="Hellsten U."/>
            <person name="Kuo D.H."/>
            <person name="Larsson T."/>
            <person name="Lv J."/>
            <person name="Arendt D."/>
            <person name="Savage R."/>
            <person name="Osoegawa K."/>
            <person name="de Jong P."/>
            <person name="Grimwood J."/>
            <person name="Chapman J.A."/>
            <person name="Shapiro H."/>
            <person name="Aerts A."/>
            <person name="Otillar R.P."/>
            <person name="Terry A.Y."/>
            <person name="Boore J.L."/>
            <person name="Grigoriev I.V."/>
            <person name="Lindberg D.R."/>
            <person name="Seaver E.C."/>
            <person name="Weisblat D.A."/>
            <person name="Putnam N.H."/>
            <person name="Rokhsar D.S."/>
        </authorList>
    </citation>
    <scope>NUCLEOTIDE SEQUENCE</scope>
</reference>
<name>T1EX97_HELRO</name>
<dbReference type="KEGG" id="hro:HELRODRAFT_165768"/>
<feature type="region of interest" description="Disordered" evidence="1">
    <location>
        <begin position="777"/>
        <end position="814"/>
    </location>
</feature>
<sequence>MSEMDSLKLLQLEMLANAVINSPSEVNQSTTPTQSNYGSEKHSPSNLDIMNDEGFSADENKIVSNNVNCNGEDHEVEPAFMYEPQQENISSRSLFESPRNLFCQNELVIVENVKTEPPDLGFSDDETGEQGKIESIENDITNTISQLVDNINDDQLETNETAYEESVRSRQYVNNVENGNVYYELSDLLTNDEKLRQNCFVKLVDCKGILNLDKLNLIPLCVEKKRKLMDKATLESSDKVKQFKLSNDFNTVQNELDNRSVIQTKLNVSCGEKLSTVVPSFISTISTMTSSSHLLSNKKVKKFSSEKSDLNPLKNSNKVITSLSTSSTVSSSIGFVVSSPLSTASTTSTTKTSLVTSTLHSTPFKSRSNIFSILTPAKEIEDSSYATNCMENMTVSSTSLLTSKSFSFSGWSSLRTTLQMSSAKCNKKKYQPVVRLKNLTDFDVSKICQQLKNSPNIYTDRNDSKPLSTSSSFSEELKTSIIFSAIVSTTSNVDNFDKNSHLSKKTDTSNKPKINPPSQTPQSKHPEVESTKKQDKKMRPSLDKKSKYSSISSSKSNRREVNEKKTKEEEVLKKLQDTIRIKPVKQQSSNQVKRIPKINQMLTEEDKARSVLAKIDTAEPLEFNSKYQPAIRGRVQSYGQANNYQNTGYRDRFNFYKNGGDGDRSSGWRRNYDKSRDDDGNKLNKRLNDLSAMNRQYINNNRFNSRDNSTSSNKPQPYNWFDDLPYGDGCDDDGDRDDVDNNKNSSTKSTVSDNKKSQRYNWFNDLSTDAGCDDGEADYDNADKNNNKSSNAVRSNNNRMPIESDDSTKVNTIDNNKPQRYNWFSNLPFDAGFDDGKAGYGSINKNDSRSGSYGNNNKIVTANNSNNNKINALKNEKDDKVNSVDDNNSSRPQRYNWSSDASFDIGFNDDRAEYGAGNKDNSMLMKNNKTGSISSNINNKANAINNNINNYVNPVNNNNKQQRYYRLNNLSSGVECNEDKVDYSTFNKNSSPFSNNSKMSGINNKVDTVHNNINSHPLKNNEIDLDKSLKRKFLDAFKEILKKDDSLNFHTRRQVSDICLHIQEQIRCALMFDLYFTFL</sequence>
<feature type="compositionally biased region" description="Polar residues" evidence="1">
    <location>
        <begin position="844"/>
        <end position="854"/>
    </location>
</feature>
<accession>T1EX97</accession>
<evidence type="ECO:0000256" key="1">
    <source>
        <dbReference type="SAM" id="MobiDB-lite"/>
    </source>
</evidence>
<dbReference type="AlphaFoldDB" id="T1EX97"/>
<reference evidence="3" key="3">
    <citation type="submission" date="2015-06" db="UniProtKB">
        <authorList>
            <consortium name="EnsemblMetazoa"/>
        </authorList>
    </citation>
    <scope>IDENTIFICATION</scope>
</reference>
<evidence type="ECO:0000313" key="2">
    <source>
        <dbReference type="EMBL" id="ESN91707.1"/>
    </source>
</evidence>
<feature type="compositionally biased region" description="Basic and acidic residues" evidence="1">
    <location>
        <begin position="557"/>
        <end position="567"/>
    </location>
</feature>
<dbReference type="EMBL" id="KB097700">
    <property type="protein sequence ID" value="ESN91707.1"/>
    <property type="molecule type" value="Genomic_DNA"/>
</dbReference>
<dbReference type="RefSeq" id="XP_009030525.1">
    <property type="nucleotide sequence ID" value="XM_009032277.1"/>
</dbReference>
<organism evidence="3 4">
    <name type="scientific">Helobdella robusta</name>
    <name type="common">Californian leech</name>
    <dbReference type="NCBI Taxonomy" id="6412"/>
    <lineage>
        <taxon>Eukaryota</taxon>
        <taxon>Metazoa</taxon>
        <taxon>Spiralia</taxon>
        <taxon>Lophotrochozoa</taxon>
        <taxon>Annelida</taxon>
        <taxon>Clitellata</taxon>
        <taxon>Hirudinea</taxon>
        <taxon>Rhynchobdellida</taxon>
        <taxon>Glossiphoniidae</taxon>
        <taxon>Helobdella</taxon>
    </lineage>
</organism>
<evidence type="ECO:0000313" key="4">
    <source>
        <dbReference type="Proteomes" id="UP000015101"/>
    </source>
</evidence>
<dbReference type="Proteomes" id="UP000015101">
    <property type="component" value="Unassembled WGS sequence"/>
</dbReference>
<keyword evidence="4" id="KW-1185">Reference proteome</keyword>
<protein>
    <submittedName>
        <fullName evidence="2 3">Uncharacterized protein</fullName>
    </submittedName>
</protein>
<feature type="region of interest" description="Disordered" evidence="1">
    <location>
        <begin position="494"/>
        <end position="567"/>
    </location>
</feature>
<reference evidence="4" key="1">
    <citation type="submission" date="2012-12" db="EMBL/GenBank/DDBJ databases">
        <authorList>
            <person name="Hellsten U."/>
            <person name="Grimwood J."/>
            <person name="Chapman J.A."/>
            <person name="Shapiro H."/>
            <person name="Aerts A."/>
            <person name="Otillar R.P."/>
            <person name="Terry A.Y."/>
            <person name="Boore J.L."/>
            <person name="Simakov O."/>
            <person name="Marletaz F."/>
            <person name="Cho S.-J."/>
            <person name="Edsinger-Gonzales E."/>
            <person name="Havlak P."/>
            <person name="Kuo D.-H."/>
            <person name="Larsson T."/>
            <person name="Lv J."/>
            <person name="Arendt D."/>
            <person name="Savage R."/>
            <person name="Osoegawa K."/>
            <person name="de Jong P."/>
            <person name="Lindberg D.R."/>
            <person name="Seaver E.C."/>
            <person name="Weisblat D.A."/>
            <person name="Putnam N.H."/>
            <person name="Grigoriev I.V."/>
            <person name="Rokhsar D.S."/>
        </authorList>
    </citation>
    <scope>NUCLEOTIDE SEQUENCE</scope>
</reference>
<feature type="region of interest" description="Disordered" evidence="1">
    <location>
        <begin position="844"/>
        <end position="899"/>
    </location>
</feature>
<dbReference type="InParanoid" id="T1EX97"/>
<dbReference type="CTD" id="20201197"/>
<feature type="compositionally biased region" description="Basic and acidic residues" evidence="1">
    <location>
        <begin position="495"/>
        <end position="510"/>
    </location>
</feature>
<feature type="compositionally biased region" description="Basic and acidic residues" evidence="1">
    <location>
        <begin position="524"/>
        <end position="546"/>
    </location>
</feature>
<proteinExistence type="predicted"/>
<dbReference type="HOGENOM" id="CLU_286421_0_0_1"/>
<dbReference type="GeneID" id="20201197"/>
<feature type="region of interest" description="Disordered" evidence="1">
    <location>
        <begin position="23"/>
        <end position="45"/>
    </location>
</feature>
<evidence type="ECO:0000313" key="3">
    <source>
        <dbReference type="EnsemblMetazoa" id="HelroP165768"/>
    </source>
</evidence>
<feature type="compositionally biased region" description="Low complexity" evidence="1">
    <location>
        <begin position="855"/>
        <end position="873"/>
    </location>
</feature>
<feature type="compositionally biased region" description="Polar residues" evidence="1">
    <location>
        <begin position="691"/>
        <end position="716"/>
    </location>
</feature>
<gene>
    <name evidence="3" type="primary">20201197</name>
    <name evidence="2" type="ORF">HELRODRAFT_165768</name>
</gene>
<feature type="compositionally biased region" description="Acidic residues" evidence="1">
    <location>
        <begin position="729"/>
        <end position="738"/>
    </location>
</feature>
<dbReference type="EnsemblMetazoa" id="HelroT165768">
    <property type="protein sequence ID" value="HelroP165768"/>
    <property type="gene ID" value="HelroG165768"/>
</dbReference>
<feature type="region of interest" description="Disordered" evidence="1">
    <location>
        <begin position="655"/>
        <end position="755"/>
    </location>
</feature>
<feature type="compositionally biased region" description="Low complexity" evidence="1">
    <location>
        <begin position="742"/>
        <end position="752"/>
    </location>
</feature>
<feature type="compositionally biased region" description="Basic and acidic residues" evidence="1">
    <location>
        <begin position="655"/>
        <end position="688"/>
    </location>
</feature>
<feature type="compositionally biased region" description="Basic and acidic residues" evidence="1">
    <location>
        <begin position="874"/>
        <end position="883"/>
    </location>
</feature>